<organism evidence="3 4">
    <name type="scientific">Achromobacter deleyi</name>
    <dbReference type="NCBI Taxonomy" id="1353891"/>
    <lineage>
        <taxon>Bacteria</taxon>
        <taxon>Pseudomonadati</taxon>
        <taxon>Pseudomonadota</taxon>
        <taxon>Betaproteobacteria</taxon>
        <taxon>Burkholderiales</taxon>
        <taxon>Alcaligenaceae</taxon>
        <taxon>Achromobacter</taxon>
    </lineage>
</organism>
<protein>
    <submittedName>
        <fullName evidence="3">O-acetyltransferase OatA</fullName>
        <ecNumber evidence="3">2.3.1.-</ecNumber>
    </submittedName>
</protein>
<evidence type="ECO:0000313" key="4">
    <source>
        <dbReference type="Proteomes" id="UP000494111"/>
    </source>
</evidence>
<evidence type="ECO:0000313" key="3">
    <source>
        <dbReference type="EMBL" id="CAB3688357.1"/>
    </source>
</evidence>
<feature type="transmembrane region" description="Helical" evidence="1">
    <location>
        <begin position="61"/>
        <end position="86"/>
    </location>
</feature>
<name>A0A6S6ZVM1_9BURK</name>
<proteinExistence type="predicted"/>
<dbReference type="InterPro" id="IPR050879">
    <property type="entry name" value="Acyltransferase_3"/>
</dbReference>
<dbReference type="GO" id="GO:0016020">
    <property type="term" value="C:membrane"/>
    <property type="evidence" value="ECO:0007669"/>
    <property type="project" value="TreeGrafter"/>
</dbReference>
<sequence>MPAYAPMPRAKRPEPGEPRNPAIDALRGLAILCVVLLHVQIHIPQEQSLLGKVLPAPLFNIVFRSGYYGVIIFFVISGFLITRTCLARWGSLAAVPWAPFLWRRFARIYPCLLLLLLVLAGLHWAQMPGFVIEDTSLARASAAAVTLHLNWLEAQVGYLPAAWNVLWSLSIEEAFYLAFPLLCLLSLAVGPRALRLTLLLFVVLGPFARVAFTQNEIWADHSYLSGMDGIAIGCLAALAAARLNRARHSYRRGLLLAGIALFALVFLLRKATSSLGLTALGLNVTLLEIGVACLLIGWSLRTSHPPRHNPAMAALRWIGHNSYEIYLTHMFPVLLLAAASCRNSGGAVSTWWRAGALTAASVLAILLAAMLGGLVARYYSAPMRRWLMRPAWVALR</sequence>
<dbReference type="EMBL" id="CADIJO010000005">
    <property type="protein sequence ID" value="CAB3688357.1"/>
    <property type="molecule type" value="Genomic_DNA"/>
</dbReference>
<accession>A0A6S6ZVM1</accession>
<dbReference type="Pfam" id="PF01757">
    <property type="entry name" value="Acyl_transf_3"/>
    <property type="match status" value="1"/>
</dbReference>
<evidence type="ECO:0000256" key="1">
    <source>
        <dbReference type="SAM" id="Phobius"/>
    </source>
</evidence>
<gene>
    <name evidence="3" type="primary">oatA_1</name>
    <name evidence="3" type="ORF">LMG3458_01999</name>
</gene>
<keyword evidence="3" id="KW-0808">Transferase</keyword>
<feature type="transmembrane region" description="Helical" evidence="1">
    <location>
        <begin position="321"/>
        <end position="339"/>
    </location>
</feature>
<feature type="transmembrane region" description="Helical" evidence="1">
    <location>
        <begin position="277"/>
        <end position="300"/>
    </location>
</feature>
<feature type="transmembrane region" description="Helical" evidence="1">
    <location>
        <begin position="107"/>
        <end position="125"/>
    </location>
</feature>
<keyword evidence="3" id="KW-0012">Acyltransferase</keyword>
<feature type="domain" description="Acyltransferase 3" evidence="2">
    <location>
        <begin position="21"/>
        <end position="369"/>
    </location>
</feature>
<feature type="transmembrane region" description="Helical" evidence="1">
    <location>
        <begin position="224"/>
        <end position="241"/>
    </location>
</feature>
<dbReference type="GO" id="GO:0016747">
    <property type="term" value="F:acyltransferase activity, transferring groups other than amino-acyl groups"/>
    <property type="evidence" value="ECO:0007669"/>
    <property type="project" value="InterPro"/>
</dbReference>
<feature type="transmembrane region" description="Helical" evidence="1">
    <location>
        <begin position="165"/>
        <end position="189"/>
    </location>
</feature>
<feature type="transmembrane region" description="Helical" evidence="1">
    <location>
        <begin position="351"/>
        <end position="379"/>
    </location>
</feature>
<dbReference type="AlphaFoldDB" id="A0A6S6ZVM1"/>
<dbReference type="PANTHER" id="PTHR23028">
    <property type="entry name" value="ACETYLTRANSFERASE"/>
    <property type="match status" value="1"/>
</dbReference>
<dbReference type="PANTHER" id="PTHR23028:SF53">
    <property type="entry name" value="ACYL_TRANSF_3 DOMAIN-CONTAINING PROTEIN"/>
    <property type="match status" value="1"/>
</dbReference>
<dbReference type="RefSeq" id="WP_175192623.1">
    <property type="nucleotide sequence ID" value="NZ_CADIJO010000005.1"/>
</dbReference>
<reference evidence="3 4" key="1">
    <citation type="submission" date="2020-04" db="EMBL/GenBank/DDBJ databases">
        <authorList>
            <person name="De Canck E."/>
        </authorList>
    </citation>
    <scope>NUCLEOTIDE SEQUENCE [LARGE SCALE GENOMIC DNA]</scope>
    <source>
        <strain evidence="3 4">LMG 3458</strain>
    </source>
</reference>
<dbReference type="GO" id="GO:0009103">
    <property type="term" value="P:lipopolysaccharide biosynthetic process"/>
    <property type="evidence" value="ECO:0007669"/>
    <property type="project" value="TreeGrafter"/>
</dbReference>
<feature type="transmembrane region" description="Helical" evidence="1">
    <location>
        <begin position="253"/>
        <end position="271"/>
    </location>
</feature>
<dbReference type="Proteomes" id="UP000494111">
    <property type="component" value="Unassembled WGS sequence"/>
</dbReference>
<dbReference type="InterPro" id="IPR002656">
    <property type="entry name" value="Acyl_transf_3_dom"/>
</dbReference>
<keyword evidence="1" id="KW-1133">Transmembrane helix</keyword>
<keyword evidence="1" id="KW-0812">Transmembrane</keyword>
<dbReference type="EC" id="2.3.1.-" evidence="3"/>
<keyword evidence="1" id="KW-0472">Membrane</keyword>
<evidence type="ECO:0000259" key="2">
    <source>
        <dbReference type="Pfam" id="PF01757"/>
    </source>
</evidence>
<feature type="transmembrane region" description="Helical" evidence="1">
    <location>
        <begin position="196"/>
        <end position="212"/>
    </location>
</feature>